<dbReference type="SMART" id="SM00563">
    <property type="entry name" value="PlsC"/>
    <property type="match status" value="1"/>
</dbReference>
<comment type="domain">
    <text evidence="7">The HXXXXD motif is essential for acyltransferase activity and may constitute the binding site for the phosphate moiety of the glycerol-3-phosphate.</text>
</comment>
<accession>A0A9D2IGS1</accession>
<dbReference type="PANTHER" id="PTHR10434:SF64">
    <property type="entry name" value="1-ACYL-SN-GLYCEROL-3-PHOSPHATE ACYLTRANSFERASE-RELATED"/>
    <property type="match status" value="1"/>
</dbReference>
<keyword evidence="7" id="KW-0594">Phospholipid biosynthesis</keyword>
<evidence type="ECO:0000256" key="3">
    <source>
        <dbReference type="ARBA" id="ARBA00022516"/>
    </source>
</evidence>
<evidence type="ECO:0000256" key="7">
    <source>
        <dbReference type="RuleBase" id="RU361267"/>
    </source>
</evidence>
<keyword evidence="8" id="KW-1133">Transmembrane helix</keyword>
<proteinExistence type="inferred from homology"/>
<dbReference type="Proteomes" id="UP000824024">
    <property type="component" value="Unassembled WGS sequence"/>
</dbReference>
<dbReference type="GO" id="GO:0016020">
    <property type="term" value="C:membrane"/>
    <property type="evidence" value="ECO:0007669"/>
    <property type="project" value="InterPro"/>
</dbReference>
<dbReference type="CDD" id="cd07989">
    <property type="entry name" value="LPLAT_AGPAT-like"/>
    <property type="match status" value="1"/>
</dbReference>
<protein>
    <recommendedName>
        <fullName evidence="7">1-acyl-sn-glycerol-3-phosphate acyltransferase</fullName>
        <ecNumber evidence="7">2.3.1.51</ecNumber>
    </recommendedName>
</protein>
<comment type="catalytic activity">
    <reaction evidence="7">
        <text>a 1-acyl-sn-glycero-3-phosphate + an acyl-CoA = a 1,2-diacyl-sn-glycero-3-phosphate + CoA</text>
        <dbReference type="Rhea" id="RHEA:19709"/>
        <dbReference type="ChEBI" id="CHEBI:57287"/>
        <dbReference type="ChEBI" id="CHEBI:57970"/>
        <dbReference type="ChEBI" id="CHEBI:58342"/>
        <dbReference type="ChEBI" id="CHEBI:58608"/>
        <dbReference type="EC" id="2.3.1.51"/>
    </reaction>
</comment>
<reference evidence="10" key="2">
    <citation type="submission" date="2021-04" db="EMBL/GenBank/DDBJ databases">
        <authorList>
            <person name="Gilroy R."/>
        </authorList>
    </citation>
    <scope>NUCLEOTIDE SEQUENCE</scope>
    <source>
        <strain evidence="10">CHK192-9172</strain>
    </source>
</reference>
<evidence type="ECO:0000313" key="11">
    <source>
        <dbReference type="Proteomes" id="UP000824024"/>
    </source>
</evidence>
<sequence length="245" mass="27965">MIRTILSVIFAALYLILGIPVLIIEWVIGKFNKRAMDISSLRMVQWAFRVIARICGIRLTVIGKENIPTDQAVLYIGNHRSYFDIILSYSLCPDLTGYIAKDSLQKVPLLSTWMKRLYCLFMNREDIKQSMKIILQGIDYVKKGISICIFPEGTRNRGKETELLPFKEGSFKIAEKTGCPVVPMAISNSASVIADHMPRVTPCHIIIEYGKPIYPKELSREDRKRLGIITSETIQQMLVRNQELI</sequence>
<comment type="caution">
    <text evidence="10">The sequence shown here is derived from an EMBL/GenBank/DDBJ whole genome shotgun (WGS) entry which is preliminary data.</text>
</comment>
<dbReference type="EC" id="2.3.1.51" evidence="7"/>
<evidence type="ECO:0000256" key="8">
    <source>
        <dbReference type="SAM" id="Phobius"/>
    </source>
</evidence>
<evidence type="ECO:0000256" key="5">
    <source>
        <dbReference type="ARBA" id="ARBA00023098"/>
    </source>
</evidence>
<dbReference type="SUPFAM" id="SSF69593">
    <property type="entry name" value="Glycerol-3-phosphate (1)-acyltransferase"/>
    <property type="match status" value="1"/>
</dbReference>
<comment type="pathway">
    <text evidence="1">Lipid metabolism.</text>
</comment>
<feature type="domain" description="Phospholipid/glycerol acyltransferase" evidence="9">
    <location>
        <begin position="73"/>
        <end position="189"/>
    </location>
</feature>
<dbReference type="InterPro" id="IPR002123">
    <property type="entry name" value="Plipid/glycerol_acylTrfase"/>
</dbReference>
<keyword evidence="6 7" id="KW-0012">Acyltransferase</keyword>
<evidence type="ECO:0000256" key="6">
    <source>
        <dbReference type="ARBA" id="ARBA00023315"/>
    </source>
</evidence>
<keyword evidence="4 7" id="KW-0808">Transferase</keyword>
<keyword evidence="7" id="KW-1208">Phospholipid metabolism</keyword>
<gene>
    <name evidence="10" type="ORF">IAA08_11140</name>
</gene>
<dbReference type="Pfam" id="PF01553">
    <property type="entry name" value="Acyltransferase"/>
    <property type="match status" value="1"/>
</dbReference>
<dbReference type="AlphaFoldDB" id="A0A9D2IGS1"/>
<evidence type="ECO:0000256" key="4">
    <source>
        <dbReference type="ARBA" id="ARBA00022679"/>
    </source>
</evidence>
<keyword evidence="8" id="KW-0472">Membrane</keyword>
<dbReference type="EMBL" id="DXCH01000296">
    <property type="protein sequence ID" value="HIZ08472.1"/>
    <property type="molecule type" value="Genomic_DNA"/>
</dbReference>
<feature type="transmembrane region" description="Helical" evidence="8">
    <location>
        <begin position="6"/>
        <end position="28"/>
    </location>
</feature>
<dbReference type="GO" id="GO:0003841">
    <property type="term" value="F:1-acylglycerol-3-phosphate O-acyltransferase activity"/>
    <property type="evidence" value="ECO:0007669"/>
    <property type="project" value="UniProtKB-UniRule"/>
</dbReference>
<name>A0A9D2IGS1_9FIRM</name>
<evidence type="ECO:0000313" key="10">
    <source>
        <dbReference type="EMBL" id="HIZ08472.1"/>
    </source>
</evidence>
<dbReference type="GO" id="GO:0006654">
    <property type="term" value="P:phosphatidic acid biosynthetic process"/>
    <property type="evidence" value="ECO:0007669"/>
    <property type="project" value="TreeGrafter"/>
</dbReference>
<dbReference type="InterPro" id="IPR004552">
    <property type="entry name" value="AGP_acyltrans"/>
</dbReference>
<keyword evidence="8" id="KW-0812">Transmembrane</keyword>
<evidence type="ECO:0000256" key="2">
    <source>
        <dbReference type="ARBA" id="ARBA00008655"/>
    </source>
</evidence>
<dbReference type="NCBIfam" id="TIGR00530">
    <property type="entry name" value="AGP_acyltrn"/>
    <property type="match status" value="1"/>
</dbReference>
<organism evidence="10 11">
    <name type="scientific">Candidatus Eubacterium avistercoris</name>
    <dbReference type="NCBI Taxonomy" id="2838567"/>
    <lineage>
        <taxon>Bacteria</taxon>
        <taxon>Bacillati</taxon>
        <taxon>Bacillota</taxon>
        <taxon>Clostridia</taxon>
        <taxon>Eubacteriales</taxon>
        <taxon>Eubacteriaceae</taxon>
        <taxon>Eubacterium</taxon>
    </lineage>
</organism>
<evidence type="ECO:0000259" key="9">
    <source>
        <dbReference type="SMART" id="SM00563"/>
    </source>
</evidence>
<evidence type="ECO:0000256" key="1">
    <source>
        <dbReference type="ARBA" id="ARBA00005189"/>
    </source>
</evidence>
<keyword evidence="5 7" id="KW-0443">Lipid metabolism</keyword>
<dbReference type="PANTHER" id="PTHR10434">
    <property type="entry name" value="1-ACYL-SN-GLYCEROL-3-PHOSPHATE ACYLTRANSFERASE"/>
    <property type="match status" value="1"/>
</dbReference>
<reference evidence="10" key="1">
    <citation type="journal article" date="2021" name="PeerJ">
        <title>Extensive microbial diversity within the chicken gut microbiome revealed by metagenomics and culture.</title>
        <authorList>
            <person name="Gilroy R."/>
            <person name="Ravi A."/>
            <person name="Getino M."/>
            <person name="Pursley I."/>
            <person name="Horton D.L."/>
            <person name="Alikhan N.F."/>
            <person name="Baker D."/>
            <person name="Gharbi K."/>
            <person name="Hall N."/>
            <person name="Watson M."/>
            <person name="Adriaenssens E.M."/>
            <person name="Foster-Nyarko E."/>
            <person name="Jarju S."/>
            <person name="Secka A."/>
            <person name="Antonio M."/>
            <person name="Oren A."/>
            <person name="Chaudhuri R.R."/>
            <person name="La Ragione R."/>
            <person name="Hildebrand F."/>
            <person name="Pallen M.J."/>
        </authorList>
    </citation>
    <scope>NUCLEOTIDE SEQUENCE</scope>
    <source>
        <strain evidence="10">CHK192-9172</strain>
    </source>
</reference>
<comment type="similarity">
    <text evidence="2 7">Belongs to the 1-acyl-sn-glycerol-3-phosphate acyltransferase family.</text>
</comment>
<keyword evidence="3 7" id="KW-0444">Lipid biosynthesis</keyword>